<protein>
    <submittedName>
        <fullName evidence="1">Uncharacterized protein</fullName>
    </submittedName>
</protein>
<name>A0A7X3FMS6_9BACL</name>
<organism evidence="1 2">
    <name type="scientific">Paenibacillus lutrae</name>
    <dbReference type="NCBI Taxonomy" id="2078573"/>
    <lineage>
        <taxon>Bacteria</taxon>
        <taxon>Bacillati</taxon>
        <taxon>Bacillota</taxon>
        <taxon>Bacilli</taxon>
        <taxon>Bacillales</taxon>
        <taxon>Paenibacillaceae</taxon>
        <taxon>Paenibacillus</taxon>
    </lineage>
</organism>
<comment type="caution">
    <text evidence="1">The sequence shown here is derived from an EMBL/GenBank/DDBJ whole genome shotgun (WGS) entry which is preliminary data.</text>
</comment>
<sequence length="65" mass="7346">MTVSTLVKTYRSSPRPISIGQLHTLLCFHLQPIYLVVFKGSYELGNLILRGASRLDAFSAYPFRT</sequence>
<reference evidence="1 2" key="1">
    <citation type="journal article" date="2019" name="Microorganisms">
        <title>Paenibacillus lutrae sp. nov., A Chitinolytic Species Isolated from A River Otter in Castril Natural Park, Granada, Spain.</title>
        <authorList>
            <person name="Rodriguez M."/>
            <person name="Reina J.C."/>
            <person name="Bejar V."/>
            <person name="Llamas I."/>
        </authorList>
    </citation>
    <scope>NUCLEOTIDE SEQUENCE [LARGE SCALE GENOMIC DNA]</scope>
    <source>
        <strain evidence="1 2">N10</strain>
    </source>
</reference>
<dbReference type="AlphaFoldDB" id="A0A7X3FMS6"/>
<evidence type="ECO:0000313" key="1">
    <source>
        <dbReference type="EMBL" id="MVP02606.1"/>
    </source>
</evidence>
<dbReference type="EMBL" id="RHLK01000035">
    <property type="protein sequence ID" value="MVP02606.1"/>
    <property type="molecule type" value="Genomic_DNA"/>
</dbReference>
<proteinExistence type="predicted"/>
<gene>
    <name evidence="1" type="ORF">EDM21_24405</name>
</gene>
<keyword evidence="2" id="KW-1185">Reference proteome</keyword>
<accession>A0A7X3FMS6</accession>
<dbReference type="Proteomes" id="UP000490800">
    <property type="component" value="Unassembled WGS sequence"/>
</dbReference>
<evidence type="ECO:0000313" key="2">
    <source>
        <dbReference type="Proteomes" id="UP000490800"/>
    </source>
</evidence>